<name>A0A913ZZ26_PATMI</name>
<evidence type="ECO:0008006" key="4">
    <source>
        <dbReference type="Google" id="ProtNLM"/>
    </source>
</evidence>
<dbReference type="Proteomes" id="UP000887568">
    <property type="component" value="Unplaced"/>
</dbReference>
<dbReference type="OMA" id="HKDREVE"/>
<evidence type="ECO:0000313" key="2">
    <source>
        <dbReference type="EnsemblMetazoa" id="XP_038056817.1"/>
    </source>
</evidence>
<accession>A0A913ZZ26</accession>
<sequence>MDEKQSSARKLSGDKQKKSSKKKRKAKQKDRDAERKRASGKQHPGFKSSSPDETNSDSALELAKRQSKKHSNLSAEPRTKETSAKLSLTSITSNGSTSAPARGTRRSNSGDGDENKGVGPRKTSQESVGTLKSRTSQSSFESDLSETTAKIDESLRWDNVCSDPEQEAERIRIYKINRRKRYLAESLRKRQDKESVLSFAKEIAACDDR</sequence>
<keyword evidence="3" id="KW-1185">Reference proteome</keyword>
<evidence type="ECO:0000256" key="1">
    <source>
        <dbReference type="SAM" id="MobiDB-lite"/>
    </source>
</evidence>
<feature type="compositionally biased region" description="Polar residues" evidence="1">
    <location>
        <begin position="125"/>
        <end position="148"/>
    </location>
</feature>
<feature type="compositionally biased region" description="Polar residues" evidence="1">
    <location>
        <begin position="84"/>
        <end position="99"/>
    </location>
</feature>
<dbReference type="RefSeq" id="XP_038056817.1">
    <property type="nucleotide sequence ID" value="XM_038200889.1"/>
</dbReference>
<dbReference type="InterPro" id="IPR038794">
    <property type="entry name" value="LIAT1"/>
</dbReference>
<dbReference type="PANTHER" id="PTHR36474:SF1">
    <property type="entry name" value="PROTEIN LIAT1"/>
    <property type="match status" value="1"/>
</dbReference>
<organism evidence="2 3">
    <name type="scientific">Patiria miniata</name>
    <name type="common">Bat star</name>
    <name type="synonym">Asterina miniata</name>
    <dbReference type="NCBI Taxonomy" id="46514"/>
    <lineage>
        <taxon>Eukaryota</taxon>
        <taxon>Metazoa</taxon>
        <taxon>Echinodermata</taxon>
        <taxon>Eleutherozoa</taxon>
        <taxon>Asterozoa</taxon>
        <taxon>Asteroidea</taxon>
        <taxon>Valvatacea</taxon>
        <taxon>Valvatida</taxon>
        <taxon>Asterinidae</taxon>
        <taxon>Patiria</taxon>
    </lineage>
</organism>
<dbReference type="PANTHER" id="PTHR36474">
    <property type="entry name" value="PROTEIN LIAT1"/>
    <property type="match status" value="1"/>
</dbReference>
<dbReference type="GeneID" id="119728590"/>
<feature type="region of interest" description="Disordered" evidence="1">
    <location>
        <begin position="1"/>
        <end position="148"/>
    </location>
</feature>
<feature type="compositionally biased region" description="Basic and acidic residues" evidence="1">
    <location>
        <begin position="1"/>
        <end position="17"/>
    </location>
</feature>
<reference evidence="2" key="1">
    <citation type="submission" date="2022-11" db="UniProtKB">
        <authorList>
            <consortium name="EnsemblMetazoa"/>
        </authorList>
    </citation>
    <scope>IDENTIFICATION</scope>
</reference>
<dbReference type="OrthoDB" id="10070792at2759"/>
<protein>
    <recommendedName>
        <fullName evidence="4">Protein LIAT1</fullName>
    </recommendedName>
</protein>
<dbReference type="AlphaFoldDB" id="A0A913ZZ26"/>
<proteinExistence type="predicted"/>
<evidence type="ECO:0000313" key="3">
    <source>
        <dbReference type="Proteomes" id="UP000887568"/>
    </source>
</evidence>
<feature type="compositionally biased region" description="Basic residues" evidence="1">
    <location>
        <begin position="18"/>
        <end position="28"/>
    </location>
</feature>
<dbReference type="EnsemblMetazoa" id="XM_038200889.1">
    <property type="protein sequence ID" value="XP_038056817.1"/>
    <property type="gene ID" value="LOC119728590"/>
</dbReference>
<feature type="compositionally biased region" description="Polar residues" evidence="1">
    <location>
        <begin position="47"/>
        <end position="58"/>
    </location>
</feature>